<dbReference type="EMBL" id="CCKQ01015154">
    <property type="protein sequence ID" value="CDW86957.1"/>
    <property type="molecule type" value="Genomic_DNA"/>
</dbReference>
<evidence type="ECO:0000313" key="2">
    <source>
        <dbReference type="EMBL" id="CDW86957.1"/>
    </source>
</evidence>
<reference evidence="2 3" key="1">
    <citation type="submission" date="2014-06" db="EMBL/GenBank/DDBJ databases">
        <authorList>
            <person name="Swart Estienne"/>
        </authorList>
    </citation>
    <scope>NUCLEOTIDE SEQUENCE [LARGE SCALE GENOMIC DNA]</scope>
    <source>
        <strain evidence="2 3">130c</strain>
    </source>
</reference>
<protein>
    <submittedName>
        <fullName evidence="2">Uncharacterized protein</fullName>
    </submittedName>
</protein>
<sequence>MSTVNPTATSPTPSQQLTSTQLIGMLDNKTNLSSKASSMNSRKNYYDEEGDEDEIAIENGTQVEDCQTTTFDSMFYTDLASIPINDFKKASGKKEKAKPPRRGRGRPPHSFNKAKA</sequence>
<proteinExistence type="predicted"/>
<feature type="compositionally biased region" description="Basic residues" evidence="1">
    <location>
        <begin position="99"/>
        <end position="116"/>
    </location>
</feature>
<feature type="compositionally biased region" description="Polar residues" evidence="1">
    <location>
        <begin position="30"/>
        <end position="43"/>
    </location>
</feature>
<dbReference type="Proteomes" id="UP000039865">
    <property type="component" value="Unassembled WGS sequence"/>
</dbReference>
<keyword evidence="3" id="KW-1185">Reference proteome</keyword>
<feature type="region of interest" description="Disordered" evidence="1">
    <location>
        <begin position="30"/>
        <end position="49"/>
    </location>
</feature>
<evidence type="ECO:0000256" key="1">
    <source>
        <dbReference type="SAM" id="MobiDB-lite"/>
    </source>
</evidence>
<name>A0A078B0S1_STYLE</name>
<accession>A0A078B0S1</accession>
<organism evidence="2 3">
    <name type="scientific">Stylonychia lemnae</name>
    <name type="common">Ciliate</name>
    <dbReference type="NCBI Taxonomy" id="5949"/>
    <lineage>
        <taxon>Eukaryota</taxon>
        <taxon>Sar</taxon>
        <taxon>Alveolata</taxon>
        <taxon>Ciliophora</taxon>
        <taxon>Intramacronucleata</taxon>
        <taxon>Spirotrichea</taxon>
        <taxon>Stichotrichia</taxon>
        <taxon>Sporadotrichida</taxon>
        <taxon>Oxytrichidae</taxon>
        <taxon>Stylonychinae</taxon>
        <taxon>Stylonychia</taxon>
    </lineage>
</organism>
<dbReference type="AlphaFoldDB" id="A0A078B0S1"/>
<feature type="region of interest" description="Disordered" evidence="1">
    <location>
        <begin position="86"/>
        <end position="116"/>
    </location>
</feature>
<evidence type="ECO:0000313" key="3">
    <source>
        <dbReference type="Proteomes" id="UP000039865"/>
    </source>
</evidence>
<gene>
    <name evidence="2" type="primary">Contig749.g823</name>
    <name evidence="2" type="ORF">STYLEM_16057</name>
</gene>
<feature type="compositionally biased region" description="Basic and acidic residues" evidence="1">
    <location>
        <begin position="86"/>
        <end position="98"/>
    </location>
</feature>
<dbReference type="InParanoid" id="A0A078B0S1"/>